<organism evidence="2 3">
    <name type="scientific">Chelonia mydas</name>
    <name type="common">Green sea-turtle</name>
    <name type="synonym">Chelonia agassizi</name>
    <dbReference type="NCBI Taxonomy" id="8469"/>
    <lineage>
        <taxon>Eukaryota</taxon>
        <taxon>Metazoa</taxon>
        <taxon>Chordata</taxon>
        <taxon>Craniata</taxon>
        <taxon>Vertebrata</taxon>
        <taxon>Euteleostomi</taxon>
        <taxon>Archelosauria</taxon>
        <taxon>Testudinata</taxon>
        <taxon>Testudines</taxon>
        <taxon>Cryptodira</taxon>
        <taxon>Durocryptodira</taxon>
        <taxon>Americhelydia</taxon>
        <taxon>Chelonioidea</taxon>
        <taxon>Cheloniidae</taxon>
        <taxon>Chelonia</taxon>
    </lineage>
</organism>
<keyword evidence="3" id="KW-1185">Reference proteome</keyword>
<dbReference type="EMBL" id="KB549129">
    <property type="protein sequence ID" value="EMP30563.1"/>
    <property type="molecule type" value="Genomic_DNA"/>
</dbReference>
<feature type="region of interest" description="Disordered" evidence="1">
    <location>
        <begin position="110"/>
        <end position="157"/>
    </location>
</feature>
<gene>
    <name evidence="2" type="ORF">UY3_12313</name>
</gene>
<evidence type="ECO:0000313" key="2">
    <source>
        <dbReference type="EMBL" id="EMP30563.1"/>
    </source>
</evidence>
<reference evidence="3" key="1">
    <citation type="journal article" date="2013" name="Nat. Genet.">
        <title>The draft genomes of soft-shell turtle and green sea turtle yield insights into the development and evolution of the turtle-specific body plan.</title>
        <authorList>
            <person name="Wang Z."/>
            <person name="Pascual-Anaya J."/>
            <person name="Zadissa A."/>
            <person name="Li W."/>
            <person name="Niimura Y."/>
            <person name="Huang Z."/>
            <person name="Li C."/>
            <person name="White S."/>
            <person name="Xiong Z."/>
            <person name="Fang D."/>
            <person name="Wang B."/>
            <person name="Ming Y."/>
            <person name="Chen Y."/>
            <person name="Zheng Y."/>
            <person name="Kuraku S."/>
            <person name="Pignatelli M."/>
            <person name="Herrero J."/>
            <person name="Beal K."/>
            <person name="Nozawa M."/>
            <person name="Li Q."/>
            <person name="Wang J."/>
            <person name="Zhang H."/>
            <person name="Yu L."/>
            <person name="Shigenobu S."/>
            <person name="Wang J."/>
            <person name="Liu J."/>
            <person name="Flicek P."/>
            <person name="Searle S."/>
            <person name="Wang J."/>
            <person name="Kuratani S."/>
            <person name="Yin Y."/>
            <person name="Aken B."/>
            <person name="Zhang G."/>
            <person name="Irie N."/>
        </authorList>
    </citation>
    <scope>NUCLEOTIDE SEQUENCE [LARGE SCALE GENOMIC DNA]</scope>
</reference>
<dbReference type="AlphaFoldDB" id="M7BEJ7"/>
<accession>M7BEJ7</accession>
<dbReference type="Proteomes" id="UP000031443">
    <property type="component" value="Unassembled WGS sequence"/>
</dbReference>
<proteinExistence type="predicted"/>
<sequence length="278" mass="31081">MPVESGPSQEEEILDKDVEREGNPEAEDNSEVRDACSPELFCTLEEASQSQLSELGKAQPGEEAPDMTLGAHLPSLLLVAERLCRKQPQRTKEDFLHDVMMHCGAEKRELKEWRDSKKRDQKENAAHQNEATETLKRYGAPSRHTPGANSTLNRAAPHLPSPAATVAKLFSMCPPDTANTLINFLAPLCTCCILLLPHHSLTLTTPSTHYTQHPSLCSLALLKYRIHCTVFQWRRSGILNCYERRKVILLSPFWTRLAFAAVVTADSNIGKIEKQGIF</sequence>
<feature type="region of interest" description="Disordered" evidence="1">
    <location>
        <begin position="1"/>
        <end position="35"/>
    </location>
</feature>
<evidence type="ECO:0000313" key="3">
    <source>
        <dbReference type="Proteomes" id="UP000031443"/>
    </source>
</evidence>
<evidence type="ECO:0000256" key="1">
    <source>
        <dbReference type="SAM" id="MobiDB-lite"/>
    </source>
</evidence>
<protein>
    <submittedName>
        <fullName evidence="2">Uncharacterized protein</fullName>
    </submittedName>
</protein>
<feature type="compositionally biased region" description="Basic and acidic residues" evidence="1">
    <location>
        <begin position="110"/>
        <end position="125"/>
    </location>
</feature>
<name>M7BEJ7_CHEMY</name>
<feature type="region of interest" description="Disordered" evidence="1">
    <location>
        <begin position="48"/>
        <end position="67"/>
    </location>
</feature>